<reference evidence="2" key="2">
    <citation type="submission" date="2024-10" db="UniProtKB">
        <authorList>
            <consortium name="EnsemblProtists"/>
        </authorList>
    </citation>
    <scope>IDENTIFICATION</scope>
</reference>
<name>A0A0D3I3F5_EMIH1</name>
<dbReference type="AlphaFoldDB" id="A0A0D3I3F5"/>
<dbReference type="SUPFAM" id="SSF49265">
    <property type="entry name" value="Fibronectin type III"/>
    <property type="match status" value="1"/>
</dbReference>
<dbReference type="Proteomes" id="UP000013827">
    <property type="component" value="Unassembled WGS sequence"/>
</dbReference>
<dbReference type="RefSeq" id="XP_005758219.1">
    <property type="nucleotide sequence ID" value="XM_005758162.1"/>
</dbReference>
<dbReference type="InterPro" id="IPR036116">
    <property type="entry name" value="FN3_sf"/>
</dbReference>
<organism evidence="2 3">
    <name type="scientific">Emiliania huxleyi (strain CCMP1516)</name>
    <dbReference type="NCBI Taxonomy" id="280463"/>
    <lineage>
        <taxon>Eukaryota</taxon>
        <taxon>Haptista</taxon>
        <taxon>Haptophyta</taxon>
        <taxon>Prymnesiophyceae</taxon>
        <taxon>Isochrysidales</taxon>
        <taxon>Noelaerhabdaceae</taxon>
        <taxon>Emiliania</taxon>
    </lineage>
</organism>
<evidence type="ECO:0000313" key="3">
    <source>
        <dbReference type="Proteomes" id="UP000013827"/>
    </source>
</evidence>
<reference evidence="3" key="1">
    <citation type="journal article" date="2013" name="Nature">
        <title>Pan genome of the phytoplankton Emiliania underpins its global distribution.</title>
        <authorList>
            <person name="Read B.A."/>
            <person name="Kegel J."/>
            <person name="Klute M.J."/>
            <person name="Kuo A."/>
            <person name="Lefebvre S.C."/>
            <person name="Maumus F."/>
            <person name="Mayer C."/>
            <person name="Miller J."/>
            <person name="Monier A."/>
            <person name="Salamov A."/>
            <person name="Young J."/>
            <person name="Aguilar M."/>
            <person name="Claverie J.M."/>
            <person name="Frickenhaus S."/>
            <person name="Gonzalez K."/>
            <person name="Herman E.K."/>
            <person name="Lin Y.C."/>
            <person name="Napier J."/>
            <person name="Ogata H."/>
            <person name="Sarno A.F."/>
            <person name="Shmutz J."/>
            <person name="Schroeder D."/>
            <person name="de Vargas C."/>
            <person name="Verret F."/>
            <person name="von Dassow P."/>
            <person name="Valentin K."/>
            <person name="Van de Peer Y."/>
            <person name="Wheeler G."/>
            <person name="Dacks J.B."/>
            <person name="Delwiche C.F."/>
            <person name="Dyhrman S.T."/>
            <person name="Glockner G."/>
            <person name="John U."/>
            <person name="Richards T."/>
            <person name="Worden A.Z."/>
            <person name="Zhang X."/>
            <person name="Grigoriev I.V."/>
            <person name="Allen A.E."/>
            <person name="Bidle K."/>
            <person name="Borodovsky M."/>
            <person name="Bowler C."/>
            <person name="Brownlee C."/>
            <person name="Cock J.M."/>
            <person name="Elias M."/>
            <person name="Gladyshev V.N."/>
            <person name="Groth M."/>
            <person name="Guda C."/>
            <person name="Hadaegh A."/>
            <person name="Iglesias-Rodriguez M.D."/>
            <person name="Jenkins J."/>
            <person name="Jones B.M."/>
            <person name="Lawson T."/>
            <person name="Leese F."/>
            <person name="Lindquist E."/>
            <person name="Lobanov A."/>
            <person name="Lomsadze A."/>
            <person name="Malik S.B."/>
            <person name="Marsh M.E."/>
            <person name="Mackinder L."/>
            <person name="Mock T."/>
            <person name="Mueller-Roeber B."/>
            <person name="Pagarete A."/>
            <person name="Parker M."/>
            <person name="Probert I."/>
            <person name="Quesneville H."/>
            <person name="Raines C."/>
            <person name="Rensing S.A."/>
            <person name="Riano-Pachon D.M."/>
            <person name="Richier S."/>
            <person name="Rokitta S."/>
            <person name="Shiraiwa Y."/>
            <person name="Soanes D.M."/>
            <person name="van der Giezen M."/>
            <person name="Wahlund T.M."/>
            <person name="Williams B."/>
            <person name="Wilson W."/>
            <person name="Wolfe G."/>
            <person name="Wurch L.L."/>
        </authorList>
    </citation>
    <scope>NUCLEOTIDE SEQUENCE</scope>
</reference>
<dbReference type="Gene3D" id="2.60.40.10">
    <property type="entry name" value="Immunoglobulins"/>
    <property type="match status" value="1"/>
</dbReference>
<evidence type="ECO:0000256" key="1">
    <source>
        <dbReference type="SAM" id="MobiDB-lite"/>
    </source>
</evidence>
<accession>A0A0D3I3F5</accession>
<dbReference type="CDD" id="cd00063">
    <property type="entry name" value="FN3"/>
    <property type="match status" value="1"/>
</dbReference>
<dbReference type="PaxDb" id="2903-EOD05790"/>
<proteinExistence type="predicted"/>
<dbReference type="EnsemblProtists" id="EOD05790">
    <property type="protein sequence ID" value="EOD05790"/>
    <property type="gene ID" value="EMIHUDRAFT_453616"/>
</dbReference>
<keyword evidence="3" id="KW-1185">Reference proteome</keyword>
<feature type="region of interest" description="Disordered" evidence="1">
    <location>
        <begin position="305"/>
        <end position="354"/>
    </location>
</feature>
<evidence type="ECO:0008006" key="4">
    <source>
        <dbReference type="Google" id="ProtNLM"/>
    </source>
</evidence>
<dbReference type="InterPro" id="IPR013783">
    <property type="entry name" value="Ig-like_fold"/>
</dbReference>
<dbReference type="GeneID" id="17251986"/>
<dbReference type="InterPro" id="IPR003961">
    <property type="entry name" value="FN3_dom"/>
</dbReference>
<dbReference type="HOGENOM" id="CLU_734535_0_0_1"/>
<protein>
    <recommendedName>
        <fullName evidence="4">Fibronectin type-III domain-containing protein</fullName>
    </recommendedName>
</protein>
<dbReference type="KEGG" id="ehx:EMIHUDRAFT_453616"/>
<sequence>MAAMAATTELSRHATFTSKGAPDYLAYVNGAWTRDASQPYRNGKPIYFRRPSAGDTLWPAGIAALTLHAAEDGESWCIADSAGSTLAVARSDAGHPNTVDPAEWRLRGGGLDAEYLRHEAFSLQTEGPNTEAEPFLLEELGRDYFVRVQLKSRRILWFVDPGTGGVCHTAANKCISANNFQSQHILQVHRPGRTTGLTILAGPGGSDASLSWEPPSSDGGFKIVAYRVAVSADGGASWATLRDVPTHELSPSTLLPGQLCATVSLEQQHLPCASALGLGPSAPLLSALAKMTRSLSIELSAMVDSAEGGGEPSLSPSDLSAARSDLSPLSATRTDLAFSDSDEAESGRLPADDEMPPAFCLADLCNPPLAASPRPSY</sequence>
<evidence type="ECO:0000313" key="2">
    <source>
        <dbReference type="EnsemblProtists" id="EOD05790"/>
    </source>
</evidence>